<dbReference type="PANTHER" id="PTHR43371">
    <property type="entry name" value="VITAMIN B12-DEPENDENT RIBONUCLEOTIDE REDUCTASE"/>
    <property type="match status" value="1"/>
</dbReference>
<evidence type="ECO:0000259" key="10">
    <source>
        <dbReference type="Pfam" id="PF02867"/>
    </source>
</evidence>
<dbReference type="EMBL" id="PFKO01000220">
    <property type="protein sequence ID" value="PIY32449.1"/>
    <property type="molecule type" value="Genomic_DNA"/>
</dbReference>
<evidence type="ECO:0000259" key="9">
    <source>
        <dbReference type="Pfam" id="PF00317"/>
    </source>
</evidence>
<comment type="function">
    <text evidence="8">Provides the precursors necessary for DNA synthesis. Catalyzes the biosynthesis of deoxyribonucleotides from the corresponding ribonucleotides.</text>
</comment>
<evidence type="ECO:0000313" key="11">
    <source>
        <dbReference type="EMBL" id="PIY32449.1"/>
    </source>
</evidence>
<keyword evidence="5 8" id="KW-0215">Deoxyribonucleotide synthesis</keyword>
<dbReference type="Proteomes" id="UP000230646">
    <property type="component" value="Unassembled WGS sequence"/>
</dbReference>
<comment type="caution">
    <text evidence="11">The sequence shown here is derived from an EMBL/GenBank/DDBJ whole genome shotgun (WGS) entry which is preliminary data.</text>
</comment>
<feature type="domain" description="Ribonucleotide reductase large subunit C-terminal" evidence="10">
    <location>
        <begin position="81"/>
        <end position="264"/>
    </location>
</feature>
<comment type="cofactor">
    <cofactor evidence="1">
        <name>adenosylcob(III)alamin</name>
        <dbReference type="ChEBI" id="CHEBI:18408"/>
    </cofactor>
</comment>
<dbReference type="GO" id="GO:0004748">
    <property type="term" value="F:ribonucleoside-diphosphate reductase activity, thioredoxin disulfide as acceptor"/>
    <property type="evidence" value="ECO:0007669"/>
    <property type="project" value="UniProtKB-EC"/>
</dbReference>
<evidence type="ECO:0000256" key="1">
    <source>
        <dbReference type="ARBA" id="ARBA00001922"/>
    </source>
</evidence>
<dbReference type="RefSeq" id="WP_406607618.1">
    <property type="nucleotide sequence ID" value="NZ_PFKO01000220.1"/>
</dbReference>
<dbReference type="Pfam" id="PF00317">
    <property type="entry name" value="Ribonuc_red_lgN"/>
    <property type="match status" value="1"/>
</dbReference>
<comment type="catalytic activity">
    <reaction evidence="7 8">
        <text>a 2'-deoxyribonucleoside 5'-diphosphate + [thioredoxin]-disulfide + H2O = a ribonucleoside 5'-diphosphate + [thioredoxin]-dithiol</text>
        <dbReference type="Rhea" id="RHEA:23252"/>
        <dbReference type="Rhea" id="RHEA-COMP:10698"/>
        <dbReference type="Rhea" id="RHEA-COMP:10700"/>
        <dbReference type="ChEBI" id="CHEBI:15377"/>
        <dbReference type="ChEBI" id="CHEBI:29950"/>
        <dbReference type="ChEBI" id="CHEBI:50058"/>
        <dbReference type="ChEBI" id="CHEBI:57930"/>
        <dbReference type="ChEBI" id="CHEBI:73316"/>
        <dbReference type="EC" id="1.17.4.1"/>
    </reaction>
</comment>
<dbReference type="SUPFAM" id="SSF51998">
    <property type="entry name" value="PFL-like glycyl radical enzymes"/>
    <property type="match status" value="1"/>
</dbReference>
<dbReference type="SUPFAM" id="SSF48168">
    <property type="entry name" value="R1 subunit of ribonucleotide reductase, N-terminal domain"/>
    <property type="match status" value="1"/>
</dbReference>
<comment type="similarity">
    <text evidence="8">Belongs to the ribonucleoside diphosphate reductase large chain family.</text>
</comment>
<keyword evidence="4 8" id="KW-0560">Oxidoreductase</keyword>
<reference evidence="11 12" key="1">
    <citation type="submission" date="2017-09" db="EMBL/GenBank/DDBJ databases">
        <title>Depth-based differentiation of microbial function through sediment-hosted aquifers and enrichment of novel symbionts in the deep terrestrial subsurface.</title>
        <authorList>
            <person name="Probst A.J."/>
            <person name="Ladd B."/>
            <person name="Jarett J.K."/>
            <person name="Geller-Mcgrath D.E."/>
            <person name="Sieber C.M."/>
            <person name="Emerson J.B."/>
            <person name="Anantharaman K."/>
            <person name="Thomas B.C."/>
            <person name="Malmstrom R."/>
            <person name="Stieglmeier M."/>
            <person name="Klingl A."/>
            <person name="Woyke T."/>
            <person name="Ryan C.M."/>
            <person name="Banfield J.F."/>
        </authorList>
    </citation>
    <scope>NUCLEOTIDE SEQUENCE [LARGE SCALE GENOMIC DNA]</scope>
    <source>
        <strain evidence="11">CG_4_10_14_3_um_filter_34_13</strain>
    </source>
</reference>
<dbReference type="GO" id="GO:0031419">
    <property type="term" value="F:cobalamin binding"/>
    <property type="evidence" value="ECO:0007669"/>
    <property type="project" value="UniProtKB-KW"/>
</dbReference>
<dbReference type="InterPro" id="IPR013509">
    <property type="entry name" value="RNR_lsu_N"/>
</dbReference>
<keyword evidence="6" id="KW-0170">Cobalt</keyword>
<dbReference type="UniPathway" id="UPA00326"/>
<dbReference type="AlphaFoldDB" id="A0A2M7PPA1"/>
<sequence>MISENALEILNKRYFLKDKNGKVIEDWDKLCRRVAKVVSQDEPKEHQKKWEDKYYDLMYNLKFLPNSPTLMNAGANIEGLSACYVIPIEDSMENIMNAVKYSALVHKSGGGTGFSFSKLRPVNSVVKSTSGVASGPVSFMRMINAVTEEIKQGGKRRGANLGSISCSHPDIEEFIDCKKDTSKITNFNISVEITDVFMNAVENDTEYDIIDPRTKQIVKKIKARSIFDKIVHNAWETGEPGLLFIDTINKKNLYGTIETTNPCITGDTYILTIDGPISIKELESVMNNSKNMLNKIDIYCW</sequence>
<evidence type="ECO:0000256" key="7">
    <source>
        <dbReference type="ARBA" id="ARBA00047754"/>
    </source>
</evidence>
<evidence type="ECO:0000256" key="2">
    <source>
        <dbReference type="ARBA" id="ARBA00012274"/>
    </source>
</evidence>
<dbReference type="GO" id="GO:0005524">
    <property type="term" value="F:ATP binding"/>
    <property type="evidence" value="ECO:0007669"/>
    <property type="project" value="InterPro"/>
</dbReference>
<dbReference type="Pfam" id="PF02867">
    <property type="entry name" value="Ribonuc_red_lgC"/>
    <property type="match status" value="1"/>
</dbReference>
<evidence type="ECO:0000256" key="8">
    <source>
        <dbReference type="RuleBase" id="RU003410"/>
    </source>
</evidence>
<proteinExistence type="inferred from homology"/>
<evidence type="ECO:0000256" key="6">
    <source>
        <dbReference type="ARBA" id="ARBA00023285"/>
    </source>
</evidence>
<evidence type="ECO:0000256" key="3">
    <source>
        <dbReference type="ARBA" id="ARBA00022628"/>
    </source>
</evidence>
<dbReference type="GO" id="GO:0009263">
    <property type="term" value="P:deoxyribonucleotide biosynthetic process"/>
    <property type="evidence" value="ECO:0007669"/>
    <property type="project" value="UniProtKB-KW"/>
</dbReference>
<accession>A0A2M7PPA1</accession>
<feature type="domain" description="Ribonucleotide reductase large subunit N-terminal" evidence="9">
    <location>
        <begin position="3"/>
        <end position="75"/>
    </location>
</feature>
<evidence type="ECO:0000313" key="12">
    <source>
        <dbReference type="Proteomes" id="UP000230646"/>
    </source>
</evidence>
<name>A0A2M7PPA1_9BACT</name>
<gene>
    <name evidence="11" type="ORF">COZ07_05625</name>
</gene>
<organism evidence="11 12">
    <name type="scientific">Candidatus Infernicultor aquiphilus</name>
    <dbReference type="NCBI Taxonomy" id="1805029"/>
    <lineage>
        <taxon>Bacteria</taxon>
        <taxon>Pseudomonadati</taxon>
        <taxon>Atribacterota</taxon>
        <taxon>Candidatus Phoenicimicrobiia</taxon>
        <taxon>Candidatus Pheonicimicrobiales</taxon>
        <taxon>Candidatus Phoenicimicrobiaceae</taxon>
        <taxon>Candidatus Infernicultor</taxon>
    </lineage>
</organism>
<dbReference type="InterPro" id="IPR000788">
    <property type="entry name" value="RNR_lg_C"/>
</dbReference>
<evidence type="ECO:0000256" key="5">
    <source>
        <dbReference type="ARBA" id="ARBA00023116"/>
    </source>
</evidence>
<dbReference type="InterPro" id="IPR006141">
    <property type="entry name" value="Intein_N"/>
</dbReference>
<keyword evidence="3" id="KW-0846">Cobalamin</keyword>
<feature type="non-terminal residue" evidence="11">
    <location>
        <position position="301"/>
    </location>
</feature>
<evidence type="ECO:0000256" key="4">
    <source>
        <dbReference type="ARBA" id="ARBA00023002"/>
    </source>
</evidence>
<dbReference type="PANTHER" id="PTHR43371:SF1">
    <property type="entry name" value="RIBONUCLEOSIDE-DIPHOSPHATE REDUCTASE"/>
    <property type="match status" value="1"/>
</dbReference>
<dbReference type="EC" id="1.17.4.1" evidence="2 8"/>
<dbReference type="InterPro" id="IPR008926">
    <property type="entry name" value="RNR_R1-su_N"/>
</dbReference>
<dbReference type="Gene3D" id="3.20.70.20">
    <property type="match status" value="1"/>
</dbReference>
<dbReference type="InterPro" id="IPR050862">
    <property type="entry name" value="RdRp_reductase_class-2"/>
</dbReference>
<dbReference type="PROSITE" id="PS50817">
    <property type="entry name" value="INTEIN_N_TER"/>
    <property type="match status" value="1"/>
</dbReference>
<protein>
    <recommendedName>
        <fullName evidence="2 8">Ribonucleoside-diphosphate reductase</fullName>
        <ecNumber evidence="2 8">1.17.4.1</ecNumber>
    </recommendedName>
</protein>
<dbReference type="GO" id="GO:0016539">
    <property type="term" value="P:intein-mediated protein splicing"/>
    <property type="evidence" value="ECO:0007669"/>
    <property type="project" value="InterPro"/>
</dbReference>